<dbReference type="GO" id="GO:0033499">
    <property type="term" value="P:galactose catabolic process via UDP-galactose, Leloir pathway"/>
    <property type="evidence" value="ECO:0007669"/>
    <property type="project" value="TreeGrafter"/>
</dbReference>
<accession>A0A927I365</accession>
<evidence type="ECO:0000256" key="4">
    <source>
        <dbReference type="ARBA" id="ARBA00023277"/>
    </source>
</evidence>
<feature type="binding site" evidence="8">
    <location>
        <begin position="85"/>
        <end position="86"/>
    </location>
    <ligand>
        <name>beta-D-galactose</name>
        <dbReference type="ChEBI" id="CHEBI:27667"/>
    </ligand>
</feature>
<evidence type="ECO:0000313" key="10">
    <source>
        <dbReference type="Proteomes" id="UP000619295"/>
    </source>
</evidence>
<evidence type="ECO:0000313" key="9">
    <source>
        <dbReference type="EMBL" id="MBD3848548.1"/>
    </source>
</evidence>
<keyword evidence="3 5" id="KW-0413">Isomerase</keyword>
<keyword evidence="10" id="KW-1185">Reference proteome</keyword>
<evidence type="ECO:0000256" key="1">
    <source>
        <dbReference type="ARBA" id="ARBA00005028"/>
    </source>
</evidence>
<dbReference type="GO" id="GO:0030246">
    <property type="term" value="F:carbohydrate binding"/>
    <property type="evidence" value="ECO:0007669"/>
    <property type="project" value="InterPro"/>
</dbReference>
<sequence length="365" mass="38768">MVKPTPAITRDGFGTLADGRAVERVTLRGAGGFEARIITYGAALQALFVPDARGAIADIVLGHDDADGYEARRDFYGATIGRFANRIAGAAFTLDGERIALPANDGANTLHGGPGGFDRVLWSVEAIEESDTPAVTLRHVSPDGESGFPGSLDVRVSFRLSAPGELTISYEAVTDRPTVVSLTNHSFFNLDGVAAGGDILDHVLTLAADSFLPTNAEAIPLPGPPRPVAGTPFDFRSGAAVGARIREDDAQLRAGRGYDHNFCLGISAQPRLAARVEATSSGRVMELLTNQPGLQFYSGNFLDGAAPGKYGRLHRQSDAFCLEPQAWPEAPNRGDFPSARLDPGETYRHVSIYRFSTARDGGMRA</sequence>
<dbReference type="EMBL" id="JACXWY010000019">
    <property type="protein sequence ID" value="MBD3848548.1"/>
    <property type="molecule type" value="Genomic_DNA"/>
</dbReference>
<dbReference type="InterPro" id="IPR015443">
    <property type="entry name" value="Aldose_1-epimerase"/>
</dbReference>
<organism evidence="9 10">
    <name type="scientific">Bosea spartocytisi</name>
    <dbReference type="NCBI Taxonomy" id="2773451"/>
    <lineage>
        <taxon>Bacteria</taxon>
        <taxon>Pseudomonadati</taxon>
        <taxon>Pseudomonadota</taxon>
        <taxon>Alphaproteobacteria</taxon>
        <taxon>Hyphomicrobiales</taxon>
        <taxon>Boseaceae</taxon>
        <taxon>Bosea</taxon>
    </lineage>
</organism>
<protein>
    <recommendedName>
        <fullName evidence="5">Aldose 1-epimerase</fullName>
        <ecNumber evidence="5">5.1.3.3</ecNumber>
    </recommendedName>
</protein>
<dbReference type="EC" id="5.1.3.3" evidence="5"/>
<evidence type="ECO:0000256" key="7">
    <source>
        <dbReference type="PIRSR" id="PIRSR005096-2"/>
    </source>
</evidence>
<evidence type="ECO:0000256" key="5">
    <source>
        <dbReference type="PIRNR" id="PIRNR005096"/>
    </source>
</evidence>
<evidence type="ECO:0000256" key="8">
    <source>
        <dbReference type="PIRSR" id="PIRSR005096-3"/>
    </source>
</evidence>
<gene>
    <name evidence="9" type="ORF">IED13_22855</name>
</gene>
<dbReference type="Gene3D" id="2.70.98.10">
    <property type="match status" value="1"/>
</dbReference>
<feature type="binding site" evidence="7">
    <location>
        <position position="259"/>
    </location>
    <ligand>
        <name>beta-D-galactose</name>
        <dbReference type="ChEBI" id="CHEBI:27667"/>
    </ligand>
</feature>
<dbReference type="InterPro" id="IPR011013">
    <property type="entry name" value="Gal_mutarotase_sf_dom"/>
</dbReference>
<dbReference type="RefSeq" id="WP_191125564.1">
    <property type="nucleotide sequence ID" value="NZ_JACXWY010000019.1"/>
</dbReference>
<proteinExistence type="inferred from homology"/>
<dbReference type="Proteomes" id="UP000619295">
    <property type="component" value="Unassembled WGS sequence"/>
</dbReference>
<feature type="active site" description="Proton acceptor" evidence="6">
    <location>
        <position position="323"/>
    </location>
</feature>
<evidence type="ECO:0000256" key="6">
    <source>
        <dbReference type="PIRSR" id="PIRSR005096-1"/>
    </source>
</evidence>
<dbReference type="Pfam" id="PF01263">
    <property type="entry name" value="Aldose_epim"/>
    <property type="match status" value="1"/>
</dbReference>
<dbReference type="FunFam" id="2.70.98.10:FF:000048">
    <property type="entry name" value="Aldose 1-epimerase"/>
    <property type="match status" value="1"/>
</dbReference>
<comment type="catalytic activity">
    <reaction evidence="5">
        <text>alpha-D-glucose = beta-D-glucose</text>
        <dbReference type="Rhea" id="RHEA:10264"/>
        <dbReference type="ChEBI" id="CHEBI:15903"/>
        <dbReference type="ChEBI" id="CHEBI:17925"/>
        <dbReference type="EC" id="5.1.3.3"/>
    </reaction>
</comment>
<name>A0A927I365_9HYPH</name>
<evidence type="ECO:0000256" key="3">
    <source>
        <dbReference type="ARBA" id="ARBA00023235"/>
    </source>
</evidence>
<comment type="pathway">
    <text evidence="1 5">Carbohydrate metabolism; hexose metabolism.</text>
</comment>
<dbReference type="InterPro" id="IPR008183">
    <property type="entry name" value="Aldose_1/G6P_1-epimerase"/>
</dbReference>
<dbReference type="InterPro" id="IPR047215">
    <property type="entry name" value="Galactose_mutarotase-like"/>
</dbReference>
<keyword evidence="4 5" id="KW-0119">Carbohydrate metabolism</keyword>
<evidence type="ECO:0000256" key="2">
    <source>
        <dbReference type="ARBA" id="ARBA00006206"/>
    </source>
</evidence>
<comment type="caution">
    <text evidence="9">The sequence shown here is derived from an EMBL/GenBank/DDBJ whole genome shotgun (WGS) entry which is preliminary data.</text>
</comment>
<dbReference type="PANTHER" id="PTHR10091:SF0">
    <property type="entry name" value="GALACTOSE MUTAROTASE"/>
    <property type="match status" value="1"/>
</dbReference>
<dbReference type="SUPFAM" id="SSF74650">
    <property type="entry name" value="Galactose mutarotase-like"/>
    <property type="match status" value="1"/>
</dbReference>
<dbReference type="AlphaFoldDB" id="A0A927I365"/>
<dbReference type="GO" id="GO:0004034">
    <property type="term" value="F:aldose 1-epimerase activity"/>
    <property type="evidence" value="ECO:0007669"/>
    <property type="project" value="UniProtKB-EC"/>
</dbReference>
<dbReference type="GO" id="GO:0006006">
    <property type="term" value="P:glucose metabolic process"/>
    <property type="evidence" value="ECO:0007669"/>
    <property type="project" value="TreeGrafter"/>
</dbReference>
<dbReference type="NCBIfam" id="NF008277">
    <property type="entry name" value="PRK11055.1"/>
    <property type="match status" value="1"/>
</dbReference>
<dbReference type="CDD" id="cd09019">
    <property type="entry name" value="galactose_mutarotase_like"/>
    <property type="match status" value="1"/>
</dbReference>
<dbReference type="GO" id="GO:0005737">
    <property type="term" value="C:cytoplasm"/>
    <property type="evidence" value="ECO:0007669"/>
    <property type="project" value="TreeGrafter"/>
</dbReference>
<dbReference type="PANTHER" id="PTHR10091">
    <property type="entry name" value="ALDOSE-1-EPIMERASE"/>
    <property type="match status" value="1"/>
</dbReference>
<dbReference type="PIRSF" id="PIRSF005096">
    <property type="entry name" value="GALM"/>
    <property type="match status" value="1"/>
</dbReference>
<dbReference type="InterPro" id="IPR014718">
    <property type="entry name" value="GH-type_carb-bd"/>
</dbReference>
<reference evidence="9" key="1">
    <citation type="submission" date="2020-09" db="EMBL/GenBank/DDBJ databases">
        <title>Bosea spartocytisi sp. nov. a root nodule endophyte of Spartocytisus supranubius in the high mountain ecosystem fo the Teide National Park (Canary Islands, Spain).</title>
        <authorList>
            <person name="Pulido-Suarez L."/>
            <person name="Peix A."/>
            <person name="Igual J.M."/>
            <person name="Socas-Perez N."/>
            <person name="Velazquez E."/>
            <person name="Flores-Felix J.D."/>
            <person name="Leon-Barrios M."/>
        </authorList>
    </citation>
    <scope>NUCLEOTIDE SEQUENCE</scope>
    <source>
        <strain evidence="9">SSUT16</strain>
    </source>
</reference>
<comment type="similarity">
    <text evidence="2 5">Belongs to the aldose epimerase family.</text>
</comment>
<feature type="active site" description="Proton donor" evidence="6">
    <location>
        <position position="185"/>
    </location>
</feature>